<keyword evidence="2" id="KW-1003">Cell membrane</keyword>
<feature type="transmembrane region" description="Helical" evidence="8">
    <location>
        <begin position="419"/>
        <end position="441"/>
    </location>
</feature>
<dbReference type="InterPro" id="IPR050297">
    <property type="entry name" value="LipidA_mod_glycosyltrf_83"/>
</dbReference>
<name>A0A0D2HR17_9BACT</name>
<dbReference type="AlphaFoldDB" id="A0A0D2HR17"/>
<protein>
    <recommendedName>
        <fullName evidence="9">ArnT-like N-terminal domain-containing protein</fullName>
    </recommendedName>
</protein>
<gene>
    <name evidence="10" type="ORF">X474_16550</name>
</gene>
<evidence type="ECO:0000256" key="5">
    <source>
        <dbReference type="ARBA" id="ARBA00022692"/>
    </source>
</evidence>
<dbReference type="FunCoup" id="A0A0D2HR17">
    <property type="interactions" value="126"/>
</dbReference>
<dbReference type="OrthoDB" id="9815691at2"/>
<proteinExistence type="predicted"/>
<feature type="transmembrane region" description="Helical" evidence="8">
    <location>
        <begin position="329"/>
        <end position="348"/>
    </location>
</feature>
<keyword evidence="3" id="KW-0328">Glycosyltransferase</keyword>
<keyword evidence="6 8" id="KW-1133">Transmembrane helix</keyword>
<dbReference type="STRING" id="1429043.X474_16550"/>
<feature type="transmembrane region" description="Helical" evidence="8">
    <location>
        <begin position="16"/>
        <end position="34"/>
    </location>
</feature>
<reference evidence="10 11" key="1">
    <citation type="submission" date="2013-11" db="EMBL/GenBank/DDBJ databases">
        <title>Metagenomic analysis of a methanogenic consortium involved in long chain n-alkane degradation.</title>
        <authorList>
            <person name="Davidova I.A."/>
            <person name="Callaghan A.V."/>
            <person name="Wawrik B."/>
            <person name="Pruitt S."/>
            <person name="Marks C."/>
            <person name="Duncan K.E."/>
            <person name="Suflita J.M."/>
        </authorList>
    </citation>
    <scope>NUCLEOTIDE SEQUENCE [LARGE SCALE GENOMIC DNA]</scope>
    <source>
        <strain evidence="10 11">SPR</strain>
    </source>
</reference>
<feature type="transmembrane region" description="Helical" evidence="8">
    <location>
        <begin position="174"/>
        <end position="204"/>
    </location>
</feature>
<evidence type="ECO:0000313" key="11">
    <source>
        <dbReference type="Proteomes" id="UP000032233"/>
    </source>
</evidence>
<feature type="domain" description="ArnT-like N-terminal" evidence="9">
    <location>
        <begin position="45"/>
        <end position="240"/>
    </location>
</feature>
<dbReference type="Proteomes" id="UP000032233">
    <property type="component" value="Unassembled WGS sequence"/>
</dbReference>
<organism evidence="10 11">
    <name type="scientific">Dethiosulfatarculus sandiegensis</name>
    <dbReference type="NCBI Taxonomy" id="1429043"/>
    <lineage>
        <taxon>Bacteria</taxon>
        <taxon>Pseudomonadati</taxon>
        <taxon>Thermodesulfobacteriota</taxon>
        <taxon>Desulfarculia</taxon>
        <taxon>Desulfarculales</taxon>
        <taxon>Desulfarculaceae</taxon>
        <taxon>Dethiosulfatarculus</taxon>
    </lineage>
</organism>
<evidence type="ECO:0000256" key="2">
    <source>
        <dbReference type="ARBA" id="ARBA00022475"/>
    </source>
</evidence>
<evidence type="ECO:0000256" key="3">
    <source>
        <dbReference type="ARBA" id="ARBA00022676"/>
    </source>
</evidence>
<comment type="caution">
    <text evidence="10">The sequence shown here is derived from an EMBL/GenBank/DDBJ whole genome shotgun (WGS) entry which is preliminary data.</text>
</comment>
<feature type="transmembrane region" description="Helical" evidence="8">
    <location>
        <begin position="216"/>
        <end position="236"/>
    </location>
</feature>
<keyword evidence="7 8" id="KW-0472">Membrane</keyword>
<feature type="transmembrane region" description="Helical" evidence="8">
    <location>
        <begin position="360"/>
        <end position="382"/>
    </location>
</feature>
<feature type="transmembrane region" description="Helical" evidence="8">
    <location>
        <begin position="98"/>
        <end position="119"/>
    </location>
</feature>
<dbReference type="PATRIC" id="fig|1429043.3.peg.3508"/>
<evidence type="ECO:0000256" key="6">
    <source>
        <dbReference type="ARBA" id="ARBA00022989"/>
    </source>
</evidence>
<keyword evidence="11" id="KW-1185">Reference proteome</keyword>
<keyword evidence="4" id="KW-0808">Transferase</keyword>
<evidence type="ECO:0000256" key="8">
    <source>
        <dbReference type="SAM" id="Phobius"/>
    </source>
</evidence>
<evidence type="ECO:0000256" key="1">
    <source>
        <dbReference type="ARBA" id="ARBA00004651"/>
    </source>
</evidence>
<evidence type="ECO:0000256" key="4">
    <source>
        <dbReference type="ARBA" id="ARBA00022679"/>
    </source>
</evidence>
<evidence type="ECO:0000259" key="9">
    <source>
        <dbReference type="Pfam" id="PF02366"/>
    </source>
</evidence>
<feature type="transmembrane region" description="Helical" evidence="8">
    <location>
        <begin position="131"/>
        <end position="162"/>
    </location>
</feature>
<dbReference type="GO" id="GO:0000030">
    <property type="term" value="F:mannosyltransferase activity"/>
    <property type="evidence" value="ECO:0007669"/>
    <property type="project" value="InterPro"/>
</dbReference>
<dbReference type="EMBL" id="AZAC01000021">
    <property type="protein sequence ID" value="KIX12928.1"/>
    <property type="molecule type" value="Genomic_DNA"/>
</dbReference>
<accession>A0A0D2HR17</accession>
<dbReference type="Pfam" id="PF02366">
    <property type="entry name" value="PMT"/>
    <property type="match status" value="1"/>
</dbReference>
<dbReference type="GO" id="GO:0006493">
    <property type="term" value="P:protein O-linked glycosylation"/>
    <property type="evidence" value="ECO:0007669"/>
    <property type="project" value="InterPro"/>
</dbReference>
<sequence>MKPRAKKNSPSNWQRDALYMGFLLVLCGVLFFSMPGLRSLYETDEARYAEIAREMLVTGDWVTPHLNYVKYFEKPPLTYWLVAISFKLFGVSDASARFVPMFFGTLTVLLCFLLGRSLWDARSGLWGGAVLATSLMFLLLSRVLLVDMVLCFGIVLAVYGAWQTRQKTKHGVYAFWVGLAAAFLSKGLLGPGLVVLHVVIYCALSREWDLIKRLADYKAMGLCALLTLPWVIWVSLVNPEFFQFFFIDEHLGRLLTDRQQRQEPVWYYLPILPAALFPWVTLFPWGLKTLWPGKANLLKPPHRSWLFVTVWAVWFFSFLSISSSKMLHYILPVLPPLGLLMGRALALVKGWKPGAETQAGLRRGLVGLSVVALAAGLALPLVPALNPDITFDHLGGLLIVGPCLATALAVVIYLMRKKLIYAVAAPLSVLLILLVVVAIGAPQLDDYRSVKGLVKPLRQVLTKSDILANYGDYYHGTVFYGERRVLVADNWGELDFGRRHTSDTSDWFIKKDADFLRFLQNPKRRVFVVAEIGAYKRLDKMAHGVPGLLLFKLKTLGDKVLFSNRPLN</sequence>
<dbReference type="PANTHER" id="PTHR33908:SF3">
    <property type="entry name" value="UNDECAPRENYL PHOSPHATE-ALPHA-4-AMINO-4-DEOXY-L-ARABINOSE ARABINOSYL TRANSFERASE"/>
    <property type="match status" value="1"/>
</dbReference>
<evidence type="ECO:0000256" key="7">
    <source>
        <dbReference type="ARBA" id="ARBA00023136"/>
    </source>
</evidence>
<evidence type="ECO:0000313" key="10">
    <source>
        <dbReference type="EMBL" id="KIX12928.1"/>
    </source>
</evidence>
<dbReference type="GO" id="GO:0010041">
    <property type="term" value="P:response to iron(III) ion"/>
    <property type="evidence" value="ECO:0007669"/>
    <property type="project" value="TreeGrafter"/>
</dbReference>
<feature type="transmembrane region" description="Helical" evidence="8">
    <location>
        <begin position="394"/>
        <end position="414"/>
    </location>
</feature>
<dbReference type="GO" id="GO:0016763">
    <property type="term" value="F:pentosyltransferase activity"/>
    <property type="evidence" value="ECO:0007669"/>
    <property type="project" value="TreeGrafter"/>
</dbReference>
<feature type="transmembrane region" description="Helical" evidence="8">
    <location>
        <begin position="305"/>
        <end position="323"/>
    </location>
</feature>
<comment type="subcellular location">
    <subcellularLocation>
        <location evidence="1">Cell membrane</location>
        <topology evidence="1">Multi-pass membrane protein</topology>
    </subcellularLocation>
</comment>
<keyword evidence="5 8" id="KW-0812">Transmembrane</keyword>
<feature type="transmembrane region" description="Helical" evidence="8">
    <location>
        <begin position="265"/>
        <end position="285"/>
    </location>
</feature>
<dbReference type="PANTHER" id="PTHR33908">
    <property type="entry name" value="MANNOSYLTRANSFERASE YKCB-RELATED"/>
    <property type="match status" value="1"/>
</dbReference>
<dbReference type="InterPro" id="IPR003342">
    <property type="entry name" value="ArnT-like_N"/>
</dbReference>
<dbReference type="InParanoid" id="A0A0D2HR17"/>
<dbReference type="RefSeq" id="WP_044349986.1">
    <property type="nucleotide sequence ID" value="NZ_AZAC01000021.1"/>
</dbReference>
<dbReference type="GO" id="GO:0005886">
    <property type="term" value="C:plasma membrane"/>
    <property type="evidence" value="ECO:0007669"/>
    <property type="project" value="UniProtKB-SubCell"/>
</dbReference>
<dbReference type="GO" id="GO:0009103">
    <property type="term" value="P:lipopolysaccharide biosynthetic process"/>
    <property type="evidence" value="ECO:0007669"/>
    <property type="project" value="UniProtKB-ARBA"/>
</dbReference>